<dbReference type="InterPro" id="IPR000719">
    <property type="entry name" value="Prot_kinase_dom"/>
</dbReference>
<dbReference type="PANTHER" id="PTHR45707">
    <property type="entry name" value="C2 CALCIUM/LIPID-BINDING PLANT PHOSPHORIBOSYLTRANSFERASE FAMILY PROTEIN"/>
    <property type="match status" value="1"/>
</dbReference>
<evidence type="ECO:0000256" key="5">
    <source>
        <dbReference type="ARBA" id="ARBA00022527"/>
    </source>
</evidence>
<comment type="similarity">
    <text evidence="3">In the C-terminal section; belongs to the protein kinase superfamily. Ser/Thr protein kinase family.</text>
</comment>
<dbReference type="Proteomes" id="UP000015106">
    <property type="component" value="Chromosome 1"/>
</dbReference>
<evidence type="ECO:0000256" key="14">
    <source>
        <dbReference type="ARBA" id="ARBA00023170"/>
    </source>
</evidence>
<evidence type="ECO:0000313" key="20">
    <source>
        <dbReference type="Proteomes" id="UP000015106"/>
    </source>
</evidence>
<reference evidence="20" key="1">
    <citation type="journal article" date="2013" name="Nature">
        <title>Draft genome of the wheat A-genome progenitor Triticum urartu.</title>
        <authorList>
            <person name="Ling H.Q."/>
            <person name="Zhao S."/>
            <person name="Liu D."/>
            <person name="Wang J."/>
            <person name="Sun H."/>
            <person name="Zhang C."/>
            <person name="Fan H."/>
            <person name="Li D."/>
            <person name="Dong L."/>
            <person name="Tao Y."/>
            <person name="Gao C."/>
            <person name="Wu H."/>
            <person name="Li Y."/>
            <person name="Cui Y."/>
            <person name="Guo X."/>
            <person name="Zheng S."/>
            <person name="Wang B."/>
            <person name="Yu K."/>
            <person name="Liang Q."/>
            <person name="Yang W."/>
            <person name="Lou X."/>
            <person name="Chen J."/>
            <person name="Feng M."/>
            <person name="Jian J."/>
            <person name="Zhang X."/>
            <person name="Luo G."/>
            <person name="Jiang Y."/>
            <person name="Liu J."/>
            <person name="Wang Z."/>
            <person name="Sha Y."/>
            <person name="Zhang B."/>
            <person name="Wu H."/>
            <person name="Tang D."/>
            <person name="Shen Q."/>
            <person name="Xue P."/>
            <person name="Zou S."/>
            <person name="Wang X."/>
            <person name="Liu X."/>
            <person name="Wang F."/>
            <person name="Yang Y."/>
            <person name="An X."/>
            <person name="Dong Z."/>
            <person name="Zhang K."/>
            <person name="Zhang X."/>
            <person name="Luo M.C."/>
            <person name="Dvorak J."/>
            <person name="Tong Y."/>
            <person name="Wang J."/>
            <person name="Yang H."/>
            <person name="Li Z."/>
            <person name="Wang D."/>
            <person name="Zhang A."/>
            <person name="Wang J."/>
        </authorList>
    </citation>
    <scope>NUCLEOTIDE SEQUENCE</scope>
    <source>
        <strain evidence="20">cv. G1812</strain>
    </source>
</reference>
<evidence type="ECO:0000256" key="15">
    <source>
        <dbReference type="ARBA" id="ARBA00023180"/>
    </source>
</evidence>
<dbReference type="Pfam" id="PF07714">
    <property type="entry name" value="PK_Tyr_Ser-Thr"/>
    <property type="match status" value="1"/>
</dbReference>
<dbReference type="EnsemblPlants" id="TuG1812G0100000437.01.T03">
    <property type="protein sequence ID" value="TuG1812G0100000437.01.T03"/>
    <property type="gene ID" value="TuG1812G0100000437.01"/>
</dbReference>
<gene>
    <name evidence="19" type="primary">LOC125543599</name>
</gene>
<dbReference type="AlphaFoldDB" id="A0A8R7NVK9"/>
<feature type="region of interest" description="Disordered" evidence="17">
    <location>
        <begin position="1"/>
        <end position="57"/>
    </location>
</feature>
<keyword evidence="9 16" id="KW-0547">Nucleotide-binding</keyword>
<keyword evidence="5" id="KW-0723">Serine/threonine-protein kinase</keyword>
<dbReference type="Gene3D" id="1.10.510.10">
    <property type="entry name" value="Transferase(Phosphotransferase) domain 1"/>
    <property type="match status" value="2"/>
</dbReference>
<evidence type="ECO:0000256" key="7">
    <source>
        <dbReference type="ARBA" id="ARBA00022692"/>
    </source>
</evidence>
<dbReference type="GO" id="GO:0005886">
    <property type="term" value="C:plasma membrane"/>
    <property type="evidence" value="ECO:0007669"/>
    <property type="project" value="UniProtKB-SubCell"/>
</dbReference>
<evidence type="ECO:0000256" key="4">
    <source>
        <dbReference type="ARBA" id="ARBA00022475"/>
    </source>
</evidence>
<sequence length="771" mass="87335">MAEAARTDANDVRAAADRVSLLPSPPPSPSEEVASTESTPRSASAPSTSAPATAPSFFPRKIDHASALPRKFSYDLLKEITDGFSEERLLGSGGYGRVYKGFLKDGEEIAVKLLYEMPTLDDVQFMREFNNLTSLQHVNIVRLVGYCHETRPECAEYEGRTVVADRIHRALCFDYAHNGSLHDHISDEFNGRDWRTRYGIIKGICNGLKYLHQDLNSPIYHLDLKPANVLLDKNMLPKIADFGLSRLFGEEQTKITNTSFGTRGYLPPEYIEQKVISNKFDIYSLGVVIIKVMAGPEGHSKCATMSSKEFVELVQGNWRARLEAPPIHEPGLEAYCVQVKTCIEIALKCVQADRRKRPSINDIIDKMNQTENMIRLWSLNVYSKRPYFAPDISGLTRFEYNDLAVMTDGFSKHLGLGAFGMVYKGSYKDLNGYQQVAVKEIKNTTEGEVHDFIAELQRIGRMRLHTNLIELKGWCCRRNTWNLVDFISCCRQQRVQFFLVFEFVPNANLEDHLHDRKKILPWQKRYQIIKGIGSALHHLHHQCNRAVLHGDIKPSSVLLDFDFNAKLGVGLSRTASKNNRILVATDTGTEGNMDPRKSDIYSFGIVLLEIACTGKSREQVWELYREEPEVMEYAADRRLGGIFDKSQMKRVIVLGLRCSHPNGRHRPFMSDAMKFLEDGIELPPILEIEEQRDSRFLGIYSAEFSHIVIDVEHVEDGIELHTILEIEEQEGSRFLGIESANFSNINTAIDPEEAIVGIGGSSSWLKGVRWR</sequence>
<proteinExistence type="inferred from homology"/>
<evidence type="ECO:0000256" key="6">
    <source>
        <dbReference type="ARBA" id="ARBA00022679"/>
    </source>
</evidence>
<dbReference type="InterPro" id="IPR017441">
    <property type="entry name" value="Protein_kinase_ATP_BS"/>
</dbReference>
<keyword evidence="6" id="KW-0808">Transferase</keyword>
<reference evidence="19" key="2">
    <citation type="submission" date="2018-03" db="EMBL/GenBank/DDBJ databases">
        <title>The Triticum urartu genome reveals the dynamic nature of wheat genome evolution.</title>
        <authorList>
            <person name="Ling H."/>
            <person name="Ma B."/>
            <person name="Shi X."/>
            <person name="Liu H."/>
            <person name="Dong L."/>
            <person name="Sun H."/>
            <person name="Cao Y."/>
            <person name="Gao Q."/>
            <person name="Zheng S."/>
            <person name="Li Y."/>
            <person name="Yu Y."/>
            <person name="Du H."/>
            <person name="Qi M."/>
            <person name="Li Y."/>
            <person name="Yu H."/>
            <person name="Cui Y."/>
            <person name="Wang N."/>
            <person name="Chen C."/>
            <person name="Wu H."/>
            <person name="Zhao Y."/>
            <person name="Zhang J."/>
            <person name="Li Y."/>
            <person name="Zhou W."/>
            <person name="Zhang B."/>
            <person name="Hu W."/>
            <person name="Eijk M."/>
            <person name="Tang J."/>
            <person name="Witsenboer H."/>
            <person name="Zhao S."/>
            <person name="Li Z."/>
            <person name="Zhang A."/>
            <person name="Wang D."/>
            <person name="Liang C."/>
        </authorList>
    </citation>
    <scope>NUCLEOTIDE SEQUENCE [LARGE SCALE GENOMIC DNA]</scope>
    <source>
        <strain evidence="19">cv. G1812</strain>
    </source>
</reference>
<feature type="domain" description="Protein kinase" evidence="18">
    <location>
        <begin position="84"/>
        <end position="388"/>
    </location>
</feature>
<keyword evidence="4" id="KW-1003">Cell membrane</keyword>
<dbReference type="PROSITE" id="PS50011">
    <property type="entry name" value="PROTEIN_KINASE_DOM"/>
    <property type="match status" value="2"/>
</dbReference>
<dbReference type="PROSITE" id="PS00108">
    <property type="entry name" value="PROTEIN_KINASE_ST"/>
    <property type="match status" value="1"/>
</dbReference>
<keyword evidence="10" id="KW-0418">Kinase</keyword>
<feature type="binding site" evidence="16">
    <location>
        <position position="112"/>
    </location>
    <ligand>
        <name>ATP</name>
        <dbReference type="ChEBI" id="CHEBI:30616"/>
    </ligand>
</feature>
<name>A0A8R7NVK9_TRIUA</name>
<comment type="subcellular location">
    <subcellularLocation>
        <location evidence="1">Cell membrane</location>
        <topology evidence="1">Single-pass type I membrane protein</topology>
    </subcellularLocation>
</comment>
<evidence type="ECO:0000256" key="12">
    <source>
        <dbReference type="ARBA" id="ARBA00022989"/>
    </source>
</evidence>
<evidence type="ECO:0000313" key="19">
    <source>
        <dbReference type="EnsemblPlants" id="TuG1812G0100000437.01.T03"/>
    </source>
</evidence>
<evidence type="ECO:0000256" key="11">
    <source>
        <dbReference type="ARBA" id="ARBA00022840"/>
    </source>
</evidence>
<dbReference type="SUPFAM" id="SSF56112">
    <property type="entry name" value="Protein kinase-like (PK-like)"/>
    <property type="match status" value="2"/>
</dbReference>
<reference evidence="19" key="3">
    <citation type="submission" date="2022-06" db="UniProtKB">
        <authorList>
            <consortium name="EnsemblPlants"/>
        </authorList>
    </citation>
    <scope>IDENTIFICATION</scope>
</reference>
<dbReference type="Gene3D" id="3.30.200.20">
    <property type="entry name" value="Phosphorylase Kinase, domain 1"/>
    <property type="match status" value="2"/>
</dbReference>
<dbReference type="InterPro" id="IPR008271">
    <property type="entry name" value="Ser/Thr_kinase_AS"/>
</dbReference>
<feature type="compositionally biased region" description="Basic and acidic residues" evidence="17">
    <location>
        <begin position="1"/>
        <end position="16"/>
    </location>
</feature>
<dbReference type="PROSITE" id="PS00107">
    <property type="entry name" value="PROTEIN_KINASE_ATP"/>
    <property type="match status" value="2"/>
</dbReference>
<feature type="compositionally biased region" description="Low complexity" evidence="17">
    <location>
        <begin position="30"/>
        <end position="56"/>
    </location>
</feature>
<keyword evidence="7" id="KW-0812">Transmembrane</keyword>
<dbReference type="PANTHER" id="PTHR45707:SF76">
    <property type="entry name" value="PROTEIN KINASE DOMAIN-CONTAINING PROTEIN"/>
    <property type="match status" value="1"/>
</dbReference>
<keyword evidence="11 16" id="KW-0067">ATP-binding</keyword>
<keyword evidence="20" id="KW-1185">Reference proteome</keyword>
<dbReference type="FunFam" id="1.10.510.10:FF:000240">
    <property type="entry name" value="Lectin-domain containing receptor kinase A4.3"/>
    <property type="match status" value="1"/>
</dbReference>
<keyword evidence="14" id="KW-0675">Receptor</keyword>
<organism evidence="19 20">
    <name type="scientific">Triticum urartu</name>
    <name type="common">Red wild einkorn</name>
    <name type="synonym">Crithodium urartu</name>
    <dbReference type="NCBI Taxonomy" id="4572"/>
    <lineage>
        <taxon>Eukaryota</taxon>
        <taxon>Viridiplantae</taxon>
        <taxon>Streptophyta</taxon>
        <taxon>Embryophyta</taxon>
        <taxon>Tracheophyta</taxon>
        <taxon>Spermatophyta</taxon>
        <taxon>Magnoliopsida</taxon>
        <taxon>Liliopsida</taxon>
        <taxon>Poales</taxon>
        <taxon>Poaceae</taxon>
        <taxon>BOP clade</taxon>
        <taxon>Pooideae</taxon>
        <taxon>Triticodae</taxon>
        <taxon>Triticeae</taxon>
        <taxon>Triticinae</taxon>
        <taxon>Triticum</taxon>
    </lineage>
</organism>
<dbReference type="GO" id="GO:0002229">
    <property type="term" value="P:defense response to oomycetes"/>
    <property type="evidence" value="ECO:0007669"/>
    <property type="project" value="UniProtKB-ARBA"/>
</dbReference>
<keyword evidence="12" id="KW-1133">Transmembrane helix</keyword>
<dbReference type="FunFam" id="1.10.510.10:FF:000625">
    <property type="entry name" value="Cysteine-rich receptor-like protein kinase 6"/>
    <property type="match status" value="1"/>
</dbReference>
<feature type="binding site" evidence="16">
    <location>
        <position position="439"/>
    </location>
    <ligand>
        <name>ATP</name>
        <dbReference type="ChEBI" id="CHEBI:30616"/>
    </ligand>
</feature>
<evidence type="ECO:0000256" key="3">
    <source>
        <dbReference type="ARBA" id="ARBA00010217"/>
    </source>
</evidence>
<dbReference type="GO" id="GO:0005524">
    <property type="term" value="F:ATP binding"/>
    <property type="evidence" value="ECO:0007669"/>
    <property type="project" value="UniProtKB-UniRule"/>
</dbReference>
<evidence type="ECO:0000256" key="17">
    <source>
        <dbReference type="SAM" id="MobiDB-lite"/>
    </source>
</evidence>
<feature type="domain" description="Protein kinase" evidence="18">
    <location>
        <begin position="408"/>
        <end position="669"/>
    </location>
</feature>
<evidence type="ECO:0000256" key="2">
    <source>
        <dbReference type="ARBA" id="ARBA00008536"/>
    </source>
</evidence>
<dbReference type="GO" id="GO:0004674">
    <property type="term" value="F:protein serine/threonine kinase activity"/>
    <property type="evidence" value="ECO:0007669"/>
    <property type="project" value="UniProtKB-KW"/>
</dbReference>
<accession>A0A8R7NVK9</accession>
<evidence type="ECO:0000256" key="13">
    <source>
        <dbReference type="ARBA" id="ARBA00023136"/>
    </source>
</evidence>
<comment type="similarity">
    <text evidence="2">In the N-terminal section; belongs to the leguminous lectin family.</text>
</comment>
<dbReference type="InterPro" id="IPR011009">
    <property type="entry name" value="Kinase-like_dom_sf"/>
</dbReference>
<dbReference type="FunFam" id="3.30.200.20:FF:000465">
    <property type="entry name" value="Cysteine-rich receptor-like protein kinase 6"/>
    <property type="match status" value="1"/>
</dbReference>
<protein>
    <recommendedName>
        <fullName evidence="18">Protein kinase domain-containing protein</fullName>
    </recommendedName>
</protein>
<evidence type="ECO:0000256" key="8">
    <source>
        <dbReference type="ARBA" id="ARBA00022729"/>
    </source>
</evidence>
<evidence type="ECO:0000256" key="1">
    <source>
        <dbReference type="ARBA" id="ARBA00004251"/>
    </source>
</evidence>
<evidence type="ECO:0000256" key="16">
    <source>
        <dbReference type="PROSITE-ProRule" id="PRU10141"/>
    </source>
</evidence>
<dbReference type="InterPro" id="IPR001245">
    <property type="entry name" value="Ser-Thr/Tyr_kinase_cat_dom"/>
</dbReference>
<dbReference type="Gramene" id="TuG1812G0100000437.01.T03">
    <property type="protein sequence ID" value="TuG1812G0100000437.01.T03"/>
    <property type="gene ID" value="TuG1812G0100000437.01"/>
</dbReference>
<keyword evidence="8" id="KW-0732">Signal</keyword>
<keyword evidence="13" id="KW-0472">Membrane</keyword>
<keyword evidence="15" id="KW-0325">Glycoprotein</keyword>
<evidence type="ECO:0000256" key="10">
    <source>
        <dbReference type="ARBA" id="ARBA00022777"/>
    </source>
</evidence>
<dbReference type="SMART" id="SM00220">
    <property type="entry name" value="S_TKc"/>
    <property type="match status" value="1"/>
</dbReference>
<evidence type="ECO:0000259" key="18">
    <source>
        <dbReference type="PROSITE" id="PS50011"/>
    </source>
</evidence>
<evidence type="ECO:0000256" key="9">
    <source>
        <dbReference type="ARBA" id="ARBA00022741"/>
    </source>
</evidence>
<dbReference type="Pfam" id="PF00069">
    <property type="entry name" value="Pkinase"/>
    <property type="match status" value="1"/>
</dbReference>